<feature type="transmembrane region" description="Helical" evidence="1">
    <location>
        <begin position="6"/>
        <end position="27"/>
    </location>
</feature>
<sequence length="158" mass="16619">MSFTDYHGIAAYGLALAFTLVLAAFLTPARWWRRPTARGVAILGTGTWAFGALLLHLVAPPMAGAVQTDVPMQQAASSLPANVPAAGQPYRVHRDLNVRDAAGVGAARMAVVPAGAVVTPTGARHGDWWQIRYDGAGSAQATRTGWASSLWLRSAAEQ</sequence>
<accession>A0A4P6L5Z4</accession>
<keyword evidence="4" id="KW-1185">Reference proteome</keyword>
<feature type="domain" description="SH3b" evidence="2">
    <location>
        <begin position="95"/>
        <end position="151"/>
    </location>
</feature>
<dbReference type="AlphaFoldDB" id="A0A4P6L5Z4"/>
<keyword evidence="1" id="KW-0812">Transmembrane</keyword>
<feature type="transmembrane region" description="Helical" evidence="1">
    <location>
        <begin position="39"/>
        <end position="59"/>
    </location>
</feature>
<name>A0A4P6L5Z4_9BURK</name>
<evidence type="ECO:0000256" key="1">
    <source>
        <dbReference type="SAM" id="Phobius"/>
    </source>
</evidence>
<keyword evidence="1" id="KW-1133">Transmembrane helix</keyword>
<gene>
    <name evidence="3" type="ORF">EWM63_31225</name>
</gene>
<dbReference type="Gene3D" id="2.30.30.40">
    <property type="entry name" value="SH3 Domains"/>
    <property type="match status" value="1"/>
</dbReference>
<keyword evidence="1" id="KW-0472">Membrane</keyword>
<evidence type="ECO:0000259" key="2">
    <source>
        <dbReference type="Pfam" id="PF08239"/>
    </source>
</evidence>
<proteinExistence type="predicted"/>
<dbReference type="Pfam" id="PF08239">
    <property type="entry name" value="SH3_3"/>
    <property type="match status" value="1"/>
</dbReference>
<dbReference type="RefSeq" id="WP_130190001.1">
    <property type="nucleotide sequence ID" value="NZ_CP035913.1"/>
</dbReference>
<dbReference type="KEGG" id="plue:EWM63_31225"/>
<evidence type="ECO:0000313" key="4">
    <source>
        <dbReference type="Proteomes" id="UP000290637"/>
    </source>
</evidence>
<protein>
    <submittedName>
        <fullName evidence="3">SH3 domain-containing protein</fullName>
    </submittedName>
</protein>
<evidence type="ECO:0000313" key="3">
    <source>
        <dbReference type="EMBL" id="QBE66894.1"/>
    </source>
</evidence>
<dbReference type="EMBL" id="CP035913">
    <property type="protein sequence ID" value="QBE66894.1"/>
    <property type="molecule type" value="Genomic_DNA"/>
</dbReference>
<dbReference type="InterPro" id="IPR003646">
    <property type="entry name" value="SH3-like_bac-type"/>
</dbReference>
<organism evidence="3 4">
    <name type="scientific">Pseudoduganella lutea</name>
    <dbReference type="NCBI Taxonomy" id="321985"/>
    <lineage>
        <taxon>Bacteria</taxon>
        <taxon>Pseudomonadati</taxon>
        <taxon>Pseudomonadota</taxon>
        <taxon>Betaproteobacteria</taxon>
        <taxon>Burkholderiales</taxon>
        <taxon>Oxalobacteraceae</taxon>
        <taxon>Telluria group</taxon>
        <taxon>Pseudoduganella</taxon>
    </lineage>
</organism>
<dbReference type="Proteomes" id="UP000290637">
    <property type="component" value="Chromosome"/>
</dbReference>
<reference evidence="3 4" key="1">
    <citation type="submission" date="2019-02" db="EMBL/GenBank/DDBJ databases">
        <title>Draft Genome Sequences of Six Type Strains of the Genus Massilia.</title>
        <authorList>
            <person name="Miess H."/>
            <person name="Frediansyhah A."/>
            <person name="Gross H."/>
        </authorList>
    </citation>
    <scope>NUCLEOTIDE SEQUENCE [LARGE SCALE GENOMIC DNA]</scope>
    <source>
        <strain evidence="3 4">DSM 17473</strain>
    </source>
</reference>
<dbReference type="OrthoDB" id="8758863at2"/>